<reference evidence="2 3" key="1">
    <citation type="submission" date="2019-12" db="EMBL/GenBank/DDBJ databases">
        <title>Comparative genomics gives insights into the taxonomy of the Azoarcus-Aromatoleum group and reveals separate origins of nif in the plant-associated Azoarcus and non-plant-associated Aromatoleum sub-groups.</title>
        <authorList>
            <person name="Lafos M."/>
            <person name="Maluk M."/>
            <person name="Batista M."/>
            <person name="Junghare M."/>
            <person name="Carmona M."/>
            <person name="Faoro H."/>
            <person name="Cruz L.M."/>
            <person name="Battistoni F."/>
            <person name="De Souza E."/>
            <person name="Pedrosa F."/>
            <person name="Chen W.-M."/>
            <person name="Poole P.S."/>
            <person name="Dixon R.A."/>
            <person name="James E.K."/>
        </authorList>
    </citation>
    <scope>NUCLEOTIDE SEQUENCE [LARGE SCALE GENOMIC DNA]</scope>
    <source>
        <strain evidence="2 3">ToN1</strain>
    </source>
</reference>
<protein>
    <submittedName>
        <fullName evidence="2">DUF2235 domain-containing protein</fullName>
    </submittedName>
</protein>
<gene>
    <name evidence="2" type="ORF">GPA26_05355</name>
</gene>
<dbReference type="PANTHER" id="PTHR33840:SF1">
    <property type="entry name" value="TLE1 PHOSPHOLIPASE DOMAIN-CONTAINING PROTEIN"/>
    <property type="match status" value="1"/>
</dbReference>
<accession>A0ABX1MJI3</accession>
<name>A0ABX1MJI3_9RHOO</name>
<dbReference type="Proteomes" id="UP000652074">
    <property type="component" value="Unassembled WGS sequence"/>
</dbReference>
<dbReference type="Pfam" id="PF09994">
    <property type="entry name" value="T6SS_Tle1-like_cat"/>
    <property type="match status" value="2"/>
</dbReference>
<comment type="caution">
    <text evidence="2">The sequence shown here is derived from an EMBL/GenBank/DDBJ whole genome shotgun (WGS) entry which is preliminary data.</text>
</comment>
<evidence type="ECO:0000259" key="1">
    <source>
        <dbReference type="Pfam" id="PF09994"/>
    </source>
</evidence>
<sequence length="639" mass="70728">MGGRTSVPSWRTSSHDHHRSAIAAHTMTASTPSAHIPALKLTTRELVGRTARFGSDLRANQPDCSRPIWVGTFFDGTNNNKKRDQEDIPDPVKRSHSNVVVLHDAFRDDAKNGYFKNYMPGVGTPFEQIGEMTESADGKAMAYGGEARIYWAMIQLYNAIHRATASDGRPLVTDAEASRYINGPSFLATKGTLTLPTSRRRGFFDGLSKRLSSAIQGRRPAVNAVNVSVFGFSRGAAEARTFCNWIVDLCSEGGQGLQFIGIPIRFQFLGLFDTVASVGFADSTPLVGSPGSFDLVDGLMGWADGTLDIRAQIERCVHYVAAHEIRKSFPLSSVRRGTTYPSNCQEIVYPGAHSDVGGGYAPGDQGKSLGGRDRLASQIALANMYAEARKAGVPLLGPSELAHQTLDEVIGDLQVAPELAQSFREYATWSKASSASVEDLLFKHMRLYWRWRLKVAPHFEELMSVRQANAQDSEDLRASERDFQRDMQQVMQRKRQTELLRQRRGATPPPLSPLYAAVAEEARANNEVPEAVAEFFDRFIHDSHASFYLAGPVTAYDKSEKLKLVKEKQRRGKALTPFEQRMLELDAMRPGEFPVMTDGDFEDLLDLESASTEAVVKAMTATRRESDGHVRVRVVFDRS</sequence>
<dbReference type="InterPro" id="IPR018712">
    <property type="entry name" value="Tle1-like_cat"/>
</dbReference>
<feature type="domain" description="T6SS Phospholipase effector Tle1-like catalytic" evidence="1">
    <location>
        <begin position="264"/>
        <end position="386"/>
    </location>
</feature>
<feature type="domain" description="T6SS Phospholipase effector Tle1-like catalytic" evidence="1">
    <location>
        <begin position="73"/>
        <end position="246"/>
    </location>
</feature>
<dbReference type="EMBL" id="WTVR01000008">
    <property type="protein sequence ID" value="NMF87903.1"/>
    <property type="molecule type" value="Genomic_DNA"/>
</dbReference>
<proteinExistence type="predicted"/>
<organism evidence="2 3">
    <name type="scientific">Aromatoleum petrolei</name>
    <dbReference type="NCBI Taxonomy" id="76116"/>
    <lineage>
        <taxon>Bacteria</taxon>
        <taxon>Pseudomonadati</taxon>
        <taxon>Pseudomonadota</taxon>
        <taxon>Betaproteobacteria</taxon>
        <taxon>Rhodocyclales</taxon>
        <taxon>Rhodocyclaceae</taxon>
        <taxon>Aromatoleum</taxon>
    </lineage>
</organism>
<evidence type="ECO:0000313" key="2">
    <source>
        <dbReference type="EMBL" id="NMF87903.1"/>
    </source>
</evidence>
<evidence type="ECO:0000313" key="3">
    <source>
        <dbReference type="Proteomes" id="UP000652074"/>
    </source>
</evidence>
<keyword evidence="3" id="KW-1185">Reference proteome</keyword>
<dbReference type="PANTHER" id="PTHR33840">
    <property type="match status" value="1"/>
</dbReference>